<dbReference type="EMBL" id="KZ999653">
    <property type="protein sequence ID" value="RKO84862.1"/>
    <property type="molecule type" value="Genomic_DNA"/>
</dbReference>
<reference evidence="3" key="1">
    <citation type="journal article" date="2018" name="Nat. Microbiol.">
        <title>Leveraging single-cell genomics to expand the fungal tree of life.</title>
        <authorList>
            <person name="Ahrendt S.R."/>
            <person name="Quandt C.A."/>
            <person name="Ciobanu D."/>
            <person name="Clum A."/>
            <person name="Salamov A."/>
            <person name="Andreopoulos B."/>
            <person name="Cheng J.F."/>
            <person name="Woyke T."/>
            <person name="Pelin A."/>
            <person name="Henrissat B."/>
            <person name="Reynolds N.K."/>
            <person name="Benny G.L."/>
            <person name="Smith M.E."/>
            <person name="James T.Y."/>
            <person name="Grigoriev I.V."/>
        </authorList>
    </citation>
    <scope>NUCLEOTIDE SEQUENCE [LARGE SCALE GENOMIC DNA]</scope>
</reference>
<protein>
    <recommendedName>
        <fullName evidence="4">50S ribosomal protein L10</fullName>
    </recommendedName>
</protein>
<dbReference type="OrthoDB" id="360689at2759"/>
<dbReference type="SUPFAM" id="SSF160369">
    <property type="entry name" value="Ribosomal protein L10-like"/>
    <property type="match status" value="1"/>
</dbReference>
<keyword evidence="3" id="KW-1185">Reference proteome</keyword>
<dbReference type="AlphaFoldDB" id="A0A4P9VZT5"/>
<dbReference type="InterPro" id="IPR043141">
    <property type="entry name" value="Ribosomal_uL10-like_sf"/>
</dbReference>
<sequence length="239" mass="25358">MSSLFSSALKASRLIPTCRACTRSYASRPTVSRERALEILANPKCSRRGNPIDDRKLFLGEIYDRIIASRVVFIVQEINLNSPDSFAFKRACIAKGFDAMSVRRGQFGSSAARHAIATNRPAIAQIRHLLGGPCMAVSSSATDDVAPSLLKDFIDIAAKHKGKVMIVGAKFDGVILTADTLATTAALPSMKALREELVALLGMPAQSLVGVLNRAPQALVGALDQHAKALEGKGADGSA</sequence>
<proteinExistence type="inferred from homology"/>
<evidence type="ECO:0000313" key="3">
    <source>
        <dbReference type="Proteomes" id="UP000269721"/>
    </source>
</evidence>
<name>A0A4P9VZT5_9FUNG</name>
<dbReference type="Proteomes" id="UP000269721">
    <property type="component" value="Unassembled WGS sequence"/>
</dbReference>
<evidence type="ECO:0008006" key="4">
    <source>
        <dbReference type="Google" id="ProtNLM"/>
    </source>
</evidence>
<gene>
    <name evidence="2" type="ORF">BDK51DRAFT_32724</name>
</gene>
<evidence type="ECO:0000313" key="2">
    <source>
        <dbReference type="EMBL" id="RKO84862.1"/>
    </source>
</evidence>
<comment type="similarity">
    <text evidence="1">Belongs to the universal ribosomal protein uL10 family.</text>
</comment>
<dbReference type="PANTHER" id="PTHR11560">
    <property type="entry name" value="39S RIBOSOMAL PROTEIN L10, MITOCHONDRIAL"/>
    <property type="match status" value="1"/>
</dbReference>
<accession>A0A4P9VZT5</accession>
<evidence type="ECO:0000256" key="1">
    <source>
        <dbReference type="ARBA" id="ARBA00008889"/>
    </source>
</evidence>
<dbReference type="InterPro" id="IPR047865">
    <property type="entry name" value="Ribosomal_uL10_bac_type"/>
</dbReference>
<dbReference type="Gene3D" id="3.30.70.1730">
    <property type="match status" value="1"/>
</dbReference>
<organism evidence="2 3">
    <name type="scientific">Blyttiomyces helicus</name>
    <dbReference type="NCBI Taxonomy" id="388810"/>
    <lineage>
        <taxon>Eukaryota</taxon>
        <taxon>Fungi</taxon>
        <taxon>Fungi incertae sedis</taxon>
        <taxon>Chytridiomycota</taxon>
        <taxon>Chytridiomycota incertae sedis</taxon>
        <taxon>Chytridiomycetes</taxon>
        <taxon>Chytridiomycetes incertae sedis</taxon>
        <taxon>Blyttiomyces</taxon>
    </lineage>
</organism>